<dbReference type="GeneID" id="70230893"/>
<evidence type="ECO:0000313" key="2">
    <source>
        <dbReference type="EMBL" id="KAH7264721.1"/>
    </source>
</evidence>
<dbReference type="AlphaFoldDB" id="A0A9P9HWL6"/>
<evidence type="ECO:0000313" key="3">
    <source>
        <dbReference type="Proteomes" id="UP000720189"/>
    </source>
</evidence>
<dbReference type="Proteomes" id="UP000720189">
    <property type="component" value="Unassembled WGS sequence"/>
</dbReference>
<feature type="compositionally biased region" description="Gly residues" evidence="1">
    <location>
        <begin position="172"/>
        <end position="181"/>
    </location>
</feature>
<keyword evidence="3" id="KW-1185">Reference proteome</keyword>
<organism evidence="2 3">
    <name type="scientific">Fusarium redolens</name>
    <dbReference type="NCBI Taxonomy" id="48865"/>
    <lineage>
        <taxon>Eukaryota</taxon>
        <taxon>Fungi</taxon>
        <taxon>Dikarya</taxon>
        <taxon>Ascomycota</taxon>
        <taxon>Pezizomycotina</taxon>
        <taxon>Sordariomycetes</taxon>
        <taxon>Hypocreomycetidae</taxon>
        <taxon>Hypocreales</taxon>
        <taxon>Nectriaceae</taxon>
        <taxon>Fusarium</taxon>
        <taxon>Fusarium redolens species complex</taxon>
    </lineage>
</organism>
<comment type="caution">
    <text evidence="2">The sequence shown here is derived from an EMBL/GenBank/DDBJ whole genome shotgun (WGS) entry which is preliminary data.</text>
</comment>
<accession>A0A9P9HWL6</accession>
<dbReference type="RefSeq" id="XP_046053456.1">
    <property type="nucleotide sequence ID" value="XM_046200939.1"/>
</dbReference>
<sequence>MVMKMLQGCLQQQECTSRDIAISLVSQGSGFQLVAALPGDDLPLVFLPHHHQQKLINTLLRTRPYPTLWENQTRFKLLPRIELKQKKNSTFSAVHLQSCFPRTRIPGSPPILRIPPSSSGPEGSACGRFCATWRTNLAENDSSQRAVERHWNANDVFLNRDRERKGPDAHGNGFGGSVNGHGHGHPRVGKRAGAEEPRYRSRDCLTFEFGDGDGDGDGRRKEFTNLDFPLPDDGTSRDNGRFHITTGRIELYYYCYLYKLGRGNSTSIAER</sequence>
<dbReference type="EMBL" id="JAGMUX010000003">
    <property type="protein sequence ID" value="KAH7264721.1"/>
    <property type="molecule type" value="Genomic_DNA"/>
</dbReference>
<gene>
    <name evidence="2" type="ORF">BKA55DRAFT_718052</name>
</gene>
<reference evidence="2" key="1">
    <citation type="journal article" date="2021" name="Nat. Commun.">
        <title>Genetic determinants of endophytism in the Arabidopsis root mycobiome.</title>
        <authorList>
            <person name="Mesny F."/>
            <person name="Miyauchi S."/>
            <person name="Thiergart T."/>
            <person name="Pickel B."/>
            <person name="Atanasova L."/>
            <person name="Karlsson M."/>
            <person name="Huettel B."/>
            <person name="Barry K.W."/>
            <person name="Haridas S."/>
            <person name="Chen C."/>
            <person name="Bauer D."/>
            <person name="Andreopoulos W."/>
            <person name="Pangilinan J."/>
            <person name="LaButti K."/>
            <person name="Riley R."/>
            <person name="Lipzen A."/>
            <person name="Clum A."/>
            <person name="Drula E."/>
            <person name="Henrissat B."/>
            <person name="Kohler A."/>
            <person name="Grigoriev I.V."/>
            <person name="Martin F.M."/>
            <person name="Hacquard S."/>
        </authorList>
    </citation>
    <scope>NUCLEOTIDE SEQUENCE</scope>
    <source>
        <strain evidence="2">MPI-CAGE-AT-0023</strain>
    </source>
</reference>
<name>A0A9P9HWL6_FUSRE</name>
<feature type="region of interest" description="Disordered" evidence="1">
    <location>
        <begin position="161"/>
        <end position="197"/>
    </location>
</feature>
<feature type="region of interest" description="Disordered" evidence="1">
    <location>
        <begin position="216"/>
        <end position="235"/>
    </location>
</feature>
<proteinExistence type="predicted"/>
<evidence type="ECO:0000256" key="1">
    <source>
        <dbReference type="SAM" id="MobiDB-lite"/>
    </source>
</evidence>
<protein>
    <submittedName>
        <fullName evidence="2">Uncharacterized protein</fullName>
    </submittedName>
</protein>
<dbReference type="OrthoDB" id="10491662at2759"/>